<feature type="domain" description="Acyl-CoA dehydrogenase/oxidase N-terminal" evidence="7">
    <location>
        <begin position="6"/>
        <end position="118"/>
    </location>
</feature>
<dbReference type="CDD" id="cd00567">
    <property type="entry name" value="ACAD"/>
    <property type="match status" value="1"/>
</dbReference>
<evidence type="ECO:0000313" key="8">
    <source>
        <dbReference type="EMBL" id="QIE89780.1"/>
    </source>
</evidence>
<dbReference type="SUPFAM" id="SSF47203">
    <property type="entry name" value="Acyl-CoA dehydrogenase C-terminal domain-like"/>
    <property type="match status" value="1"/>
</dbReference>
<dbReference type="InterPro" id="IPR046373">
    <property type="entry name" value="Acyl-CoA_Oxase/DH_mid-dom_sf"/>
</dbReference>
<dbReference type="InterPro" id="IPR009075">
    <property type="entry name" value="AcylCo_DH/oxidase_C"/>
</dbReference>
<dbReference type="InterPro" id="IPR037069">
    <property type="entry name" value="AcylCoA_DH/ox_N_sf"/>
</dbReference>
<gene>
    <name evidence="8" type="ORF">G5B91_27380</name>
</gene>
<evidence type="ECO:0000256" key="5">
    <source>
        <dbReference type="ARBA" id="ARBA00023002"/>
    </source>
</evidence>
<comment type="similarity">
    <text evidence="2">Belongs to the acyl-CoA dehydrogenase family.</text>
</comment>
<keyword evidence="5" id="KW-0560">Oxidoreductase</keyword>
<dbReference type="Proteomes" id="UP000501063">
    <property type="component" value="Chromosome"/>
</dbReference>
<dbReference type="KEGG" id="pnt:G5B91_27380"/>
<dbReference type="GO" id="GO:0003995">
    <property type="term" value="F:acyl-CoA dehydrogenase activity"/>
    <property type="evidence" value="ECO:0007669"/>
    <property type="project" value="TreeGrafter"/>
</dbReference>
<dbReference type="RefSeq" id="WP_024764249.1">
    <property type="nucleotide sequence ID" value="NZ_CAMIIC010000002.1"/>
</dbReference>
<dbReference type="PANTHER" id="PTHR43884">
    <property type="entry name" value="ACYL-COA DEHYDROGENASE"/>
    <property type="match status" value="1"/>
</dbReference>
<comment type="cofactor">
    <cofactor evidence="1">
        <name>FAD</name>
        <dbReference type="ChEBI" id="CHEBI:57692"/>
    </cofactor>
</comment>
<dbReference type="InterPro" id="IPR009100">
    <property type="entry name" value="AcylCoA_DH/oxidase_NM_dom_sf"/>
</dbReference>
<accession>A0A6G6J3Z2</accession>
<dbReference type="Gene3D" id="1.10.540.10">
    <property type="entry name" value="Acyl-CoA dehydrogenase/oxidase, N-terminal domain"/>
    <property type="match status" value="1"/>
</dbReference>
<dbReference type="InterPro" id="IPR013786">
    <property type="entry name" value="AcylCoA_DH/ox_N"/>
</dbReference>
<name>A0A6G6J3Z2_PSENT</name>
<dbReference type="InterPro" id="IPR036250">
    <property type="entry name" value="AcylCo_DH-like_C"/>
</dbReference>
<dbReference type="Gene3D" id="1.20.140.10">
    <property type="entry name" value="Butyryl-CoA Dehydrogenase, subunit A, domain 3"/>
    <property type="match status" value="1"/>
</dbReference>
<feature type="domain" description="Acyl-CoA dehydrogenase/oxidase C-terminal" evidence="6">
    <location>
        <begin position="230"/>
        <end position="368"/>
    </location>
</feature>
<dbReference type="AlphaFoldDB" id="A0A6G6J3Z2"/>
<dbReference type="GO" id="GO:0050660">
    <property type="term" value="F:flavin adenine dinucleotide binding"/>
    <property type="evidence" value="ECO:0007669"/>
    <property type="project" value="InterPro"/>
</dbReference>
<dbReference type="PANTHER" id="PTHR43884:SF20">
    <property type="entry name" value="ACYL-COA DEHYDROGENASE FADE28"/>
    <property type="match status" value="1"/>
</dbReference>
<sequence>MNFDLSDEQKMLADSAERYIRDRYPFEERRHIFSNPNGFSRQQWQHFADMGWLALGIPEDCGGLGGGAFDQALLMEQLGGGLVVEPVVDTAILCARLLQASENLELRERLLGRIAAGEVVLALAHQEGHSRHEYDTEVQTKARPVAGGWSLSGVKHRVFHGGSADHWLVSAEIEGTGDLALFLVDRHPIGANLESYELIDGSRAADIVFDHVMVAESALLLRGEATQEALEEALDHAVLAMSAACLGSMEFVMALTADYLKTRIQYGKPLAQFQVLQHRMAEMFIETDQARSMLYSAIRAFESGDAAARRQSVSGAKVIVARAQYFVSGQGIQLHGGIGTTDEYVVGHHYKAAVMYDKRFGDSEFHLDRSNTDLGLADGQRLRGALYA</sequence>
<evidence type="ECO:0000256" key="3">
    <source>
        <dbReference type="ARBA" id="ARBA00022630"/>
    </source>
</evidence>
<proteinExistence type="inferred from homology"/>
<evidence type="ECO:0000259" key="6">
    <source>
        <dbReference type="Pfam" id="PF00441"/>
    </source>
</evidence>
<evidence type="ECO:0000256" key="2">
    <source>
        <dbReference type="ARBA" id="ARBA00009347"/>
    </source>
</evidence>
<organism evidence="8 9">
    <name type="scientific">Pseudomonas nitroreducens</name>
    <dbReference type="NCBI Taxonomy" id="46680"/>
    <lineage>
        <taxon>Bacteria</taxon>
        <taxon>Pseudomonadati</taxon>
        <taxon>Pseudomonadota</taxon>
        <taxon>Gammaproteobacteria</taxon>
        <taxon>Pseudomonadales</taxon>
        <taxon>Pseudomonadaceae</taxon>
        <taxon>Pseudomonas</taxon>
    </lineage>
</organism>
<protein>
    <submittedName>
        <fullName evidence="8">Acyl-CoA dehydrogenase</fullName>
    </submittedName>
</protein>
<evidence type="ECO:0000313" key="9">
    <source>
        <dbReference type="Proteomes" id="UP000501063"/>
    </source>
</evidence>
<reference evidence="8 9" key="1">
    <citation type="submission" date="2020-02" db="EMBL/GenBank/DDBJ databases">
        <title>Integrative conjugative elements (ICEs) and plasmids drive adaptation of Pseudomonas nitroreducens strain HBP1 to wastewater environment.</title>
        <authorList>
            <person name="Sentchilo V."/>
            <person name="Carraro N."/>
            <person name="Bertelli C."/>
            <person name="van der Meer J.R."/>
        </authorList>
    </citation>
    <scope>NUCLEOTIDE SEQUENCE [LARGE SCALE GENOMIC DNA]</scope>
    <source>
        <strain evidence="8 9">HBP1</strain>
    </source>
</reference>
<keyword evidence="3" id="KW-0285">Flavoprotein</keyword>
<dbReference type="Pfam" id="PF02771">
    <property type="entry name" value="Acyl-CoA_dh_N"/>
    <property type="match status" value="1"/>
</dbReference>
<evidence type="ECO:0000256" key="1">
    <source>
        <dbReference type="ARBA" id="ARBA00001974"/>
    </source>
</evidence>
<evidence type="ECO:0000256" key="4">
    <source>
        <dbReference type="ARBA" id="ARBA00022827"/>
    </source>
</evidence>
<dbReference type="SUPFAM" id="SSF56645">
    <property type="entry name" value="Acyl-CoA dehydrogenase NM domain-like"/>
    <property type="match status" value="1"/>
</dbReference>
<dbReference type="EMBL" id="CP049140">
    <property type="protein sequence ID" value="QIE89780.1"/>
    <property type="molecule type" value="Genomic_DNA"/>
</dbReference>
<dbReference type="Pfam" id="PF00441">
    <property type="entry name" value="Acyl-CoA_dh_1"/>
    <property type="match status" value="1"/>
</dbReference>
<dbReference type="Gene3D" id="2.40.110.10">
    <property type="entry name" value="Butyryl-CoA Dehydrogenase, subunit A, domain 2"/>
    <property type="match status" value="1"/>
</dbReference>
<evidence type="ECO:0000259" key="7">
    <source>
        <dbReference type="Pfam" id="PF02771"/>
    </source>
</evidence>
<keyword evidence="4" id="KW-0274">FAD</keyword>